<dbReference type="GO" id="GO:0030151">
    <property type="term" value="F:molybdenum ion binding"/>
    <property type="evidence" value="ECO:0007669"/>
    <property type="project" value="InterPro"/>
</dbReference>
<comment type="caution">
    <text evidence="2">The sequence shown here is derived from an EMBL/GenBank/DDBJ whole genome shotgun (WGS) entry which is preliminary data.</text>
</comment>
<dbReference type="Proteomes" id="UP000030652">
    <property type="component" value="Unassembled WGS sequence"/>
</dbReference>
<protein>
    <recommendedName>
        <fullName evidence="1">MOSC domain-containing protein</fullName>
    </recommendedName>
</protein>
<dbReference type="InterPro" id="IPR011037">
    <property type="entry name" value="Pyrv_Knase-like_insert_dom_sf"/>
</dbReference>
<dbReference type="PANTHER" id="PTHR36930">
    <property type="entry name" value="METAL-SULFUR CLUSTER BIOSYNTHESIS PROTEINS YUAD-RELATED"/>
    <property type="match status" value="1"/>
</dbReference>
<feature type="domain" description="MOSC" evidence="1">
    <location>
        <begin position="18"/>
        <end position="143"/>
    </location>
</feature>
<dbReference type="Pfam" id="PF03473">
    <property type="entry name" value="MOSC"/>
    <property type="match status" value="1"/>
</dbReference>
<dbReference type="Gene3D" id="2.40.33.20">
    <property type="entry name" value="PK beta-barrel domain-like"/>
    <property type="match status" value="1"/>
</dbReference>
<dbReference type="GO" id="GO:0003824">
    <property type="term" value="F:catalytic activity"/>
    <property type="evidence" value="ECO:0007669"/>
    <property type="project" value="InterPro"/>
</dbReference>
<dbReference type="PATRIC" id="fig|237368.3.peg.1392"/>
<dbReference type="PANTHER" id="PTHR36930:SF1">
    <property type="entry name" value="MOSC DOMAIN-CONTAINING PROTEIN"/>
    <property type="match status" value="1"/>
</dbReference>
<dbReference type="GO" id="GO:0030170">
    <property type="term" value="F:pyridoxal phosphate binding"/>
    <property type="evidence" value="ECO:0007669"/>
    <property type="project" value="InterPro"/>
</dbReference>
<evidence type="ECO:0000313" key="2">
    <source>
        <dbReference type="EMBL" id="KHE92888.1"/>
    </source>
</evidence>
<gene>
    <name evidence="2" type="ORF">SCABRO_01277</name>
</gene>
<organism evidence="2 3">
    <name type="scientific">Candidatus Scalindua brodae</name>
    <dbReference type="NCBI Taxonomy" id="237368"/>
    <lineage>
        <taxon>Bacteria</taxon>
        <taxon>Pseudomonadati</taxon>
        <taxon>Planctomycetota</taxon>
        <taxon>Candidatus Brocadiia</taxon>
        <taxon>Candidatus Brocadiales</taxon>
        <taxon>Candidatus Scalinduaceae</taxon>
        <taxon>Candidatus Scalindua</taxon>
    </lineage>
</organism>
<name>A0A0B0EP73_9BACT</name>
<evidence type="ECO:0000259" key="1">
    <source>
        <dbReference type="PROSITE" id="PS51340"/>
    </source>
</evidence>
<dbReference type="EMBL" id="JRYO01000085">
    <property type="protein sequence ID" value="KHE92888.1"/>
    <property type="molecule type" value="Genomic_DNA"/>
</dbReference>
<evidence type="ECO:0000313" key="3">
    <source>
        <dbReference type="Proteomes" id="UP000030652"/>
    </source>
</evidence>
<dbReference type="InterPro" id="IPR005302">
    <property type="entry name" value="MoCF_Sase_C"/>
</dbReference>
<reference evidence="2 3" key="1">
    <citation type="submission" date="2014-10" db="EMBL/GenBank/DDBJ databases">
        <title>Draft genome of anammox bacterium scalindua brodae, obtained using differential coverage binning of sequence data from two enrichment reactors.</title>
        <authorList>
            <person name="Speth D.R."/>
            <person name="Russ L."/>
            <person name="Kartal B."/>
            <person name="Op den Camp H.J."/>
            <person name="Dutilh B.E."/>
            <person name="Jetten M.S."/>
        </authorList>
    </citation>
    <scope>NUCLEOTIDE SEQUENCE [LARGE SCALE GENOMIC DNA]</scope>
    <source>
        <strain evidence="2">RU1</strain>
    </source>
</reference>
<dbReference type="SUPFAM" id="SSF50800">
    <property type="entry name" value="PK beta-barrel domain-like"/>
    <property type="match status" value="1"/>
</dbReference>
<dbReference type="PROSITE" id="PS51340">
    <property type="entry name" value="MOSC"/>
    <property type="match status" value="1"/>
</dbReference>
<dbReference type="AlphaFoldDB" id="A0A0B0EP73"/>
<accession>A0A0B0EP73</accession>
<proteinExistence type="predicted"/>
<dbReference type="InterPro" id="IPR052716">
    <property type="entry name" value="MOSC_domain"/>
</dbReference>
<dbReference type="eggNOG" id="COG2258">
    <property type="taxonomic scope" value="Bacteria"/>
</dbReference>
<sequence>MGKIVAICISTKKGVQKKDIKQCKLIEGHGLDGDAHAGSWHRQISLLSKEGRKAMEDKGAKLDSGDFGENLLTEGVDFSDIEVGNQLRLGKDALVRVTQIGKVCHDKCNIYYQVGDCIMPREGIFAEVLKGGEIKVNDYIGFVNDKSSSSDN</sequence>